<evidence type="ECO:0000313" key="3">
    <source>
        <dbReference type="Proteomes" id="UP000177791"/>
    </source>
</evidence>
<dbReference type="Gene3D" id="3.40.50.150">
    <property type="entry name" value="Vaccinia Virus protein VP39"/>
    <property type="match status" value="1"/>
</dbReference>
<feature type="domain" description="Methyltransferase FkbM" evidence="1">
    <location>
        <begin position="98"/>
        <end position="230"/>
    </location>
</feature>
<gene>
    <name evidence="2" type="ORF">BEN48_04930</name>
</gene>
<dbReference type="EMBL" id="MDZC01000101">
    <property type="protein sequence ID" value="OGX82296.1"/>
    <property type="molecule type" value="Genomic_DNA"/>
</dbReference>
<organism evidence="2 3">
    <name type="scientific">Hymenobacter glacialis</name>
    <dbReference type="NCBI Taxonomy" id="1908236"/>
    <lineage>
        <taxon>Bacteria</taxon>
        <taxon>Pseudomonadati</taxon>
        <taxon>Bacteroidota</taxon>
        <taxon>Cytophagia</taxon>
        <taxon>Cytophagales</taxon>
        <taxon>Hymenobacteraceae</taxon>
        <taxon>Hymenobacter</taxon>
    </lineage>
</organism>
<reference evidence="2 3" key="1">
    <citation type="submission" date="2016-08" db="EMBL/GenBank/DDBJ databases">
        <title>Hymenobacter coccineus sp. nov., Hymenobacter lapidarius sp. nov. and Hymenobacter glacialis sp. nov., isolated from Antarctic soil.</title>
        <authorList>
            <person name="Sedlacek I."/>
            <person name="Kralova S."/>
            <person name="Kyrova K."/>
            <person name="Maslanova I."/>
            <person name="Stankova E."/>
            <person name="Vrbovska V."/>
            <person name="Nemec M."/>
            <person name="Bartak M."/>
            <person name="Svec P."/>
            <person name="Busse H.-J."/>
            <person name="Pantucek R."/>
        </authorList>
    </citation>
    <scope>NUCLEOTIDE SEQUENCE [LARGE SCALE GENOMIC DNA]</scope>
    <source>
        <strain evidence="2 3">CCM 8648</strain>
    </source>
</reference>
<comment type="caution">
    <text evidence="2">The sequence shown here is derived from an EMBL/GenBank/DDBJ whole genome shotgun (WGS) entry which is preliminary data.</text>
</comment>
<dbReference type="InterPro" id="IPR029063">
    <property type="entry name" value="SAM-dependent_MTases_sf"/>
</dbReference>
<name>A0A1G1SUL6_9BACT</name>
<dbReference type="Pfam" id="PF05050">
    <property type="entry name" value="Methyltransf_21"/>
    <property type="match status" value="1"/>
</dbReference>
<dbReference type="OrthoDB" id="9812600at2"/>
<accession>A0A1G1SUL6</accession>
<dbReference type="STRING" id="1908236.BEN48_04930"/>
<dbReference type="InterPro" id="IPR052514">
    <property type="entry name" value="SAM-dependent_MTase"/>
</dbReference>
<evidence type="ECO:0000313" key="2">
    <source>
        <dbReference type="EMBL" id="OGX82296.1"/>
    </source>
</evidence>
<dbReference type="PANTHER" id="PTHR34203:SF15">
    <property type="entry name" value="SLL1173 PROTEIN"/>
    <property type="match status" value="1"/>
</dbReference>
<dbReference type="Proteomes" id="UP000177791">
    <property type="component" value="Unassembled WGS sequence"/>
</dbReference>
<protein>
    <recommendedName>
        <fullName evidence="1">Methyltransferase FkbM domain-containing protein</fullName>
    </recommendedName>
</protein>
<dbReference type="SUPFAM" id="SSF53335">
    <property type="entry name" value="S-adenosyl-L-methionine-dependent methyltransferases"/>
    <property type="match status" value="1"/>
</dbReference>
<dbReference type="PANTHER" id="PTHR34203">
    <property type="entry name" value="METHYLTRANSFERASE, FKBM FAMILY PROTEIN"/>
    <property type="match status" value="1"/>
</dbReference>
<sequence length="269" mass="29037">MSLASTLAKLSFCRQIARTPGTFLQLVLQTKAAGQRGPAPTSAQKAAATQYRLALPNAPLATALRTHAGDLSILYEVFWQRSYDLPALRNGQFRTVVDVGANVGLAALFFLQRFPVTRLICVEPEAANFQLLQANLRGTPAVTVQAALSPTDGTLRIDASPQGYNANISTGAGTTEVAAISMRTLLQTQQLTWVDLLKIDIEDYEQQVFAGPTDWLAQVGTLLIEIHSKASQVAVRRAVLAQGFTWEQAAGRHPDTGLFVARNPRLSPA</sequence>
<dbReference type="RefSeq" id="WP_070735710.1">
    <property type="nucleotide sequence ID" value="NZ_MDZC01000101.1"/>
</dbReference>
<proteinExistence type="predicted"/>
<evidence type="ECO:0000259" key="1">
    <source>
        <dbReference type="Pfam" id="PF05050"/>
    </source>
</evidence>
<dbReference type="NCBIfam" id="TIGR01444">
    <property type="entry name" value="fkbM_fam"/>
    <property type="match status" value="1"/>
</dbReference>
<dbReference type="InterPro" id="IPR006342">
    <property type="entry name" value="FkbM_mtfrase"/>
</dbReference>
<keyword evidence="3" id="KW-1185">Reference proteome</keyword>
<dbReference type="AlphaFoldDB" id="A0A1G1SUL6"/>